<dbReference type="Gene3D" id="3.40.1350.10">
    <property type="match status" value="1"/>
</dbReference>
<dbReference type="PIRSF" id="PIRSF011789">
    <property type="entry name" value="tRNA_splic_SEN2"/>
    <property type="match status" value="1"/>
</dbReference>
<dbReference type="OrthoDB" id="10249562at2759"/>
<feature type="domain" description="tRNA intron endonuclease catalytic" evidence="6">
    <location>
        <begin position="256"/>
        <end position="333"/>
    </location>
</feature>
<dbReference type="CDD" id="cd22363">
    <property type="entry name" value="tRNA-intron_lyase_C"/>
    <property type="match status" value="1"/>
</dbReference>
<evidence type="ECO:0000256" key="2">
    <source>
        <dbReference type="ARBA" id="ARBA00022694"/>
    </source>
</evidence>
<accession>A0A8B8FIK3</accession>
<dbReference type="Proteomes" id="UP000694846">
    <property type="component" value="Unplaced"/>
</dbReference>
<dbReference type="RefSeq" id="XP_025410397.1">
    <property type="nucleotide sequence ID" value="XM_025554612.1"/>
</dbReference>
<dbReference type="InterPro" id="IPR016589">
    <property type="entry name" value="tRNA_splic_SEN2"/>
</dbReference>
<dbReference type="InterPro" id="IPR011856">
    <property type="entry name" value="tRNA_endonuc-like_dom_sf"/>
</dbReference>
<dbReference type="Pfam" id="PF01974">
    <property type="entry name" value="tRNA_int_endo"/>
    <property type="match status" value="1"/>
</dbReference>
<evidence type="ECO:0000313" key="8">
    <source>
        <dbReference type="RefSeq" id="XP_025410397.1"/>
    </source>
</evidence>
<dbReference type="AlphaFoldDB" id="A0A8B8FIK3"/>
<keyword evidence="2 4" id="KW-0819">tRNA processing</keyword>
<comment type="similarity">
    <text evidence="1 4">Belongs to the tRNA-intron endonuclease family.</text>
</comment>
<reference evidence="8" key="1">
    <citation type="submission" date="2025-08" db="UniProtKB">
        <authorList>
            <consortium name="RefSeq"/>
        </authorList>
    </citation>
    <scope>IDENTIFICATION</scope>
    <source>
        <tissue evidence="8">Whole body</tissue>
    </source>
</reference>
<evidence type="ECO:0000256" key="5">
    <source>
        <dbReference type="PIRSR" id="PIRSR011789-1"/>
    </source>
</evidence>
<feature type="active site" evidence="5">
    <location>
        <position position="282"/>
    </location>
</feature>
<comment type="function">
    <text evidence="4">Constitutes one of the two catalytic subunit of the tRNA-splicing endonuclease complex, a complex responsible for identification and cleavage of the splice sites in pre-tRNA. It cleaves pre-tRNA at the 5'- and 3'-splice sites to release the intron. The products are an intron and two tRNA half-molecules bearing 2',3'-cyclic phosphate and 5'-OH termini. There are no conserved sequences at the splice sites, but the intron is invariably located at the same site in the gene, placing the splice sites an invariant distance from the constant structural features of the tRNA body.</text>
</comment>
<dbReference type="GeneID" id="112683546"/>
<gene>
    <name evidence="8" type="primary">LOC112683546</name>
</gene>
<dbReference type="InterPro" id="IPR006677">
    <property type="entry name" value="tRNA_intron_Endonuc_cat-like"/>
</dbReference>
<evidence type="ECO:0000256" key="4">
    <source>
        <dbReference type="PIRNR" id="PIRNR011789"/>
    </source>
</evidence>
<dbReference type="GO" id="GO:0000214">
    <property type="term" value="C:tRNA-intron endonuclease complex"/>
    <property type="evidence" value="ECO:0007669"/>
    <property type="project" value="UniProtKB-UniRule"/>
</dbReference>
<organism evidence="7 8">
    <name type="scientific">Sipha flava</name>
    <name type="common">yellow sugarcane aphid</name>
    <dbReference type="NCBI Taxonomy" id="143950"/>
    <lineage>
        <taxon>Eukaryota</taxon>
        <taxon>Metazoa</taxon>
        <taxon>Ecdysozoa</taxon>
        <taxon>Arthropoda</taxon>
        <taxon>Hexapoda</taxon>
        <taxon>Insecta</taxon>
        <taxon>Pterygota</taxon>
        <taxon>Neoptera</taxon>
        <taxon>Paraneoptera</taxon>
        <taxon>Hemiptera</taxon>
        <taxon>Sternorrhyncha</taxon>
        <taxon>Aphidomorpha</taxon>
        <taxon>Aphidoidea</taxon>
        <taxon>Aphididae</taxon>
        <taxon>Sipha</taxon>
    </lineage>
</organism>
<dbReference type="PANTHER" id="PTHR21227">
    <property type="entry name" value="TRNA-SPLICING ENDONUCLEASE SUBUNIT SEN2"/>
    <property type="match status" value="1"/>
</dbReference>
<feature type="active site" evidence="5">
    <location>
        <position position="325"/>
    </location>
</feature>
<dbReference type="InterPro" id="IPR006676">
    <property type="entry name" value="tRNA_splic"/>
</dbReference>
<dbReference type="CTD" id="80746"/>
<sequence>MLPLKPPVSKKNLKDIKLLIYPIYDENGKIFDESSWPKYQGIFNGRIIVVNDSNDISRLCNLGYFGQSGVFDKNTFVDYKTLLNQVFKQKKNWHAMELVPFEFPSNIENKKVEEIQVENDDENCQLIKEPSTSKKNLTADCTQKINLLKQNIQDHTLENCLANYIKEPNTNDNLVVDGTPTNWKDLKTNFNKELNKLLILSGCEQNVLYYLLLEEAFFLCYTLECLEIQGENGLVMNVQECWKQFNGLKKDFPYFYAAYHYYRSKEWVVKPGHQYGGDYVLYKLSPFYYHSSYVVVVSINGQNSELLSSWPMWFGCSRVIEAANKDLLICTVHGPPYEEGMPIDLTQYTVKDTIVRRWLPSQNRMKP</sequence>
<evidence type="ECO:0000259" key="6">
    <source>
        <dbReference type="Pfam" id="PF01974"/>
    </source>
</evidence>
<proteinExistence type="inferred from homology"/>
<evidence type="ECO:0000256" key="1">
    <source>
        <dbReference type="ARBA" id="ARBA00008078"/>
    </source>
</evidence>
<dbReference type="EC" id="4.6.1.16" evidence="4"/>
<dbReference type="GO" id="GO:0003676">
    <property type="term" value="F:nucleic acid binding"/>
    <property type="evidence" value="ECO:0007669"/>
    <property type="project" value="InterPro"/>
</dbReference>
<dbReference type="InterPro" id="IPR036167">
    <property type="entry name" value="tRNA_intron_Endo_cat-like_sf"/>
</dbReference>
<keyword evidence="3 4" id="KW-0456">Lyase</keyword>
<protein>
    <recommendedName>
        <fullName evidence="4">tRNA-splicing endonuclease subunit Sen2</fullName>
        <ecNumber evidence="4">4.6.1.16</ecNumber>
    </recommendedName>
</protein>
<keyword evidence="7" id="KW-1185">Reference proteome</keyword>
<dbReference type="SUPFAM" id="SSF53032">
    <property type="entry name" value="tRNA-intron endonuclease catalytic domain-like"/>
    <property type="match status" value="1"/>
</dbReference>
<dbReference type="GO" id="GO:0000213">
    <property type="term" value="F:tRNA-intron lyase activity"/>
    <property type="evidence" value="ECO:0007669"/>
    <property type="project" value="UniProtKB-UniRule"/>
</dbReference>
<feature type="active site" evidence="5">
    <location>
        <position position="290"/>
    </location>
</feature>
<evidence type="ECO:0000256" key="3">
    <source>
        <dbReference type="ARBA" id="ARBA00023239"/>
    </source>
</evidence>
<dbReference type="GO" id="GO:0005737">
    <property type="term" value="C:cytoplasm"/>
    <property type="evidence" value="ECO:0007669"/>
    <property type="project" value="TreeGrafter"/>
</dbReference>
<dbReference type="PANTHER" id="PTHR21227:SF0">
    <property type="entry name" value="TRNA-SPLICING ENDONUCLEASE SUBUNIT SEN2"/>
    <property type="match status" value="1"/>
</dbReference>
<dbReference type="GO" id="GO:0000379">
    <property type="term" value="P:tRNA-type intron splice site recognition and cleavage"/>
    <property type="evidence" value="ECO:0007669"/>
    <property type="project" value="TreeGrafter"/>
</dbReference>
<name>A0A8B8FIK3_9HEMI</name>
<evidence type="ECO:0000313" key="7">
    <source>
        <dbReference type="Proteomes" id="UP000694846"/>
    </source>
</evidence>